<dbReference type="SUPFAM" id="SSF47384">
    <property type="entry name" value="Homodimeric domain of signal transducing histidine kinase"/>
    <property type="match status" value="1"/>
</dbReference>
<gene>
    <name evidence="8" type="ORF">CUJ83_13245</name>
</gene>
<dbReference type="InterPro" id="IPR003018">
    <property type="entry name" value="GAF"/>
</dbReference>
<dbReference type="InterPro" id="IPR004358">
    <property type="entry name" value="Sig_transdc_His_kin-like_C"/>
</dbReference>
<dbReference type="PANTHER" id="PTHR43547:SF2">
    <property type="entry name" value="HYBRID SIGNAL TRANSDUCTION HISTIDINE KINASE C"/>
    <property type="match status" value="1"/>
</dbReference>
<keyword evidence="3" id="KW-0597">Phosphoprotein</keyword>
<dbReference type="NCBIfam" id="TIGR00229">
    <property type="entry name" value="sensory_box"/>
    <property type="match status" value="1"/>
</dbReference>
<dbReference type="Gene3D" id="3.30.450.40">
    <property type="match status" value="3"/>
</dbReference>
<accession>A0AAP2W733</accession>
<dbReference type="GO" id="GO:0000155">
    <property type="term" value="F:phosphorelay sensor kinase activity"/>
    <property type="evidence" value="ECO:0007669"/>
    <property type="project" value="InterPro"/>
</dbReference>
<dbReference type="CDD" id="cd00075">
    <property type="entry name" value="HATPase"/>
    <property type="match status" value="1"/>
</dbReference>
<proteinExistence type="predicted"/>
<dbReference type="CDD" id="cd00082">
    <property type="entry name" value="HisKA"/>
    <property type="match status" value="1"/>
</dbReference>
<name>A0AAP2W733_9EURY</name>
<dbReference type="InterPro" id="IPR000014">
    <property type="entry name" value="PAS"/>
</dbReference>
<dbReference type="PROSITE" id="PS50109">
    <property type="entry name" value="HIS_KIN"/>
    <property type="match status" value="1"/>
</dbReference>
<dbReference type="SUPFAM" id="SSF55874">
    <property type="entry name" value="ATPase domain of HSP90 chaperone/DNA topoisomerase II/histidine kinase"/>
    <property type="match status" value="1"/>
</dbReference>
<dbReference type="Pfam" id="PF02518">
    <property type="entry name" value="HATPase_c"/>
    <property type="match status" value="1"/>
</dbReference>
<dbReference type="PANTHER" id="PTHR43547">
    <property type="entry name" value="TWO-COMPONENT HISTIDINE KINASE"/>
    <property type="match status" value="1"/>
</dbReference>
<dbReference type="Gene3D" id="3.30.565.10">
    <property type="entry name" value="Histidine kinase-like ATPase, C-terminal domain"/>
    <property type="match status" value="1"/>
</dbReference>
<evidence type="ECO:0000256" key="5">
    <source>
        <dbReference type="ARBA" id="ARBA00022777"/>
    </source>
</evidence>
<dbReference type="PROSITE" id="PS50112">
    <property type="entry name" value="PAS"/>
    <property type="match status" value="1"/>
</dbReference>
<keyword evidence="9" id="KW-1185">Reference proteome</keyword>
<comment type="catalytic activity">
    <reaction evidence="1">
        <text>ATP + protein L-histidine = ADP + protein N-phospho-L-histidine.</text>
        <dbReference type="EC" id="2.7.13.3"/>
    </reaction>
</comment>
<evidence type="ECO:0000259" key="7">
    <source>
        <dbReference type="PROSITE" id="PS50112"/>
    </source>
</evidence>
<dbReference type="InterPro" id="IPR003661">
    <property type="entry name" value="HisK_dim/P_dom"/>
</dbReference>
<dbReference type="Gene3D" id="3.30.450.20">
    <property type="entry name" value="PAS domain"/>
    <property type="match status" value="1"/>
</dbReference>
<comment type="caution">
    <text evidence="8">The sequence shown here is derived from an EMBL/GenBank/DDBJ whole genome shotgun (WGS) entry which is preliminary data.</text>
</comment>
<dbReference type="SUPFAM" id="SSF55785">
    <property type="entry name" value="PYP-like sensor domain (PAS domain)"/>
    <property type="match status" value="1"/>
</dbReference>
<dbReference type="SMART" id="SM00091">
    <property type="entry name" value="PAS"/>
    <property type="match status" value="2"/>
</dbReference>
<dbReference type="SUPFAM" id="SSF55781">
    <property type="entry name" value="GAF domain-like"/>
    <property type="match status" value="3"/>
</dbReference>
<feature type="domain" description="Histidine kinase" evidence="6">
    <location>
        <begin position="779"/>
        <end position="998"/>
    </location>
</feature>
<keyword evidence="5" id="KW-0418">Kinase</keyword>
<evidence type="ECO:0000313" key="8">
    <source>
        <dbReference type="EMBL" id="MCD1295962.1"/>
    </source>
</evidence>
<dbReference type="Proteomes" id="UP001320159">
    <property type="component" value="Unassembled WGS sequence"/>
</dbReference>
<dbReference type="Pfam" id="PF13426">
    <property type="entry name" value="PAS_9"/>
    <property type="match status" value="1"/>
</dbReference>
<dbReference type="Pfam" id="PF00512">
    <property type="entry name" value="HisKA"/>
    <property type="match status" value="1"/>
</dbReference>
<dbReference type="EC" id="2.7.13.3" evidence="2"/>
<dbReference type="PRINTS" id="PR00344">
    <property type="entry name" value="BCTRLSENSOR"/>
</dbReference>
<dbReference type="InterPro" id="IPR036890">
    <property type="entry name" value="HATPase_C_sf"/>
</dbReference>
<evidence type="ECO:0000256" key="4">
    <source>
        <dbReference type="ARBA" id="ARBA00022679"/>
    </source>
</evidence>
<sequence>MSNGGYIRLYKQFEDIFEHSAGPVFIFNELEELVYHNLSGKSLLDTSGKIKPVFAEIIDVENKSLKEIVENLRSGYMANPVESNVMTPTGISNYYMDIWPAKYGRETFYVCYLNASRKECPDVISRACESFYNESSDAMLIIDCENYTFINVNKRVEDLCGHPSGDLKGKSMESLYPPDDTEKLIQTFKRLIESGGSGRDRVYMKINKGKVKLVEITSKKMSLNGRDVIIALVTDISELENAAVIIKRRNNELSALNDISATINSTLDLDVVLESSLNRSCEVTGMQGGCIYLLDKDTGKFTPSSCMNMDISILLPIDEIDMLKCIDKPALRGGSPVVVDTSEYSGEACRSLLEAGIRTVIYVPIIFQGQLLGIMNLAEKSVRHFTEEDLTFFTSIANTIGIAINNARYVKDVSSQAKKFSLLFKTTGILTSTLDLEEVLELFAKNAAEVAGTETCAVYFLDKKRNRLNIKAVYGTGPEEVGELLENALLSSGIISDVIETKSSKVVEDTSADPELSHVFLDKYDIRSFLCTPLVYHKDVTGVILLFTRGKQQEFSSGAIDVIENLADQAAQAIENAKLVDDLRKRNDELRRVFDIQRKITQSINIGDTLNVIVENVPYLIKLPYCVIFLIDEEHQEITSVKATKAVEMKHGKLKFRMDELVASRIAMDEMRPLVIENARDFPKIARPIVDLLDMKSTIILPLIARGKKLGVMWLYTDEKPVIFEDEDVRRAIALSDQAAVSIDNARLFRELSSANDQLESSYEKLKDLDKMKMEFFTLISHELRTPLTTIKGFTELLHDGLLGPINEKQRDKLDKIKHNVDKLSDVVTSLSDLSSITSKKYSITMLPMALDELIREVVRSISFLVEEKKIKLSVDVPVNLPLINADREKIQQVLLNIINNAIKYTPPGGEIAIKAEDRENDILVSIRDTGIGIPKSDLEKIFTGFYHSGYKLSYEYKGMGLGLALSKGIIESHGGRIWAESELGKWSTFYFTLPKYVTPIEEKYQLSEAR</sequence>
<dbReference type="FunFam" id="3.30.565.10:FF:000006">
    <property type="entry name" value="Sensor histidine kinase WalK"/>
    <property type="match status" value="1"/>
</dbReference>
<evidence type="ECO:0000259" key="6">
    <source>
        <dbReference type="PROSITE" id="PS50109"/>
    </source>
</evidence>
<organism evidence="8 9">
    <name type="scientific">Methanooceanicella nereidis</name>
    <dbReference type="NCBI Taxonomy" id="2052831"/>
    <lineage>
        <taxon>Archaea</taxon>
        <taxon>Methanobacteriati</taxon>
        <taxon>Methanobacteriota</taxon>
        <taxon>Stenosarchaea group</taxon>
        <taxon>Methanomicrobia</taxon>
        <taxon>Methanocellales</taxon>
        <taxon>Methanocellaceae</taxon>
        <taxon>Methanooceanicella</taxon>
    </lineage>
</organism>
<dbReference type="InterPro" id="IPR005467">
    <property type="entry name" value="His_kinase_dom"/>
</dbReference>
<evidence type="ECO:0000313" key="9">
    <source>
        <dbReference type="Proteomes" id="UP001320159"/>
    </source>
</evidence>
<keyword evidence="4" id="KW-0808">Transferase</keyword>
<dbReference type="InterPro" id="IPR003594">
    <property type="entry name" value="HATPase_dom"/>
</dbReference>
<feature type="domain" description="PAS" evidence="7">
    <location>
        <begin position="133"/>
        <end position="195"/>
    </location>
</feature>
<dbReference type="CDD" id="cd00130">
    <property type="entry name" value="PAS"/>
    <property type="match status" value="1"/>
</dbReference>
<dbReference type="SMART" id="SM00388">
    <property type="entry name" value="HisKA"/>
    <property type="match status" value="1"/>
</dbReference>
<evidence type="ECO:0000256" key="1">
    <source>
        <dbReference type="ARBA" id="ARBA00000085"/>
    </source>
</evidence>
<dbReference type="EMBL" id="PGCK01000012">
    <property type="protein sequence ID" value="MCD1295962.1"/>
    <property type="molecule type" value="Genomic_DNA"/>
</dbReference>
<evidence type="ECO:0000256" key="3">
    <source>
        <dbReference type="ARBA" id="ARBA00022553"/>
    </source>
</evidence>
<dbReference type="RefSeq" id="WP_230742823.1">
    <property type="nucleotide sequence ID" value="NZ_PGCK01000012.1"/>
</dbReference>
<protein>
    <recommendedName>
        <fullName evidence="2">histidine kinase</fullName>
        <ecNumber evidence="2">2.7.13.3</ecNumber>
    </recommendedName>
</protein>
<dbReference type="SMART" id="SM00387">
    <property type="entry name" value="HATPase_c"/>
    <property type="match status" value="1"/>
</dbReference>
<dbReference type="Gene3D" id="1.10.287.130">
    <property type="match status" value="1"/>
</dbReference>
<dbReference type="InterPro" id="IPR036097">
    <property type="entry name" value="HisK_dim/P_sf"/>
</dbReference>
<reference evidence="8 9" key="1">
    <citation type="submission" date="2017-11" db="EMBL/GenBank/DDBJ databases">
        <title>Isolation and Characterization of Family Methanocellaceae Species from Potential Methane Hydrate Area Offshore Southwestern Taiwan.</title>
        <authorList>
            <person name="Zhang W.-L."/>
            <person name="Chen W.-C."/>
            <person name="Lai M.-C."/>
            <person name="Chen S.-C."/>
        </authorList>
    </citation>
    <scope>NUCLEOTIDE SEQUENCE [LARGE SCALE GENOMIC DNA]</scope>
    <source>
        <strain evidence="8 9">CWC-04</strain>
    </source>
</reference>
<evidence type="ECO:0000256" key="2">
    <source>
        <dbReference type="ARBA" id="ARBA00012438"/>
    </source>
</evidence>
<dbReference type="AlphaFoldDB" id="A0AAP2W733"/>
<dbReference type="InterPro" id="IPR035965">
    <property type="entry name" value="PAS-like_dom_sf"/>
</dbReference>
<dbReference type="Pfam" id="PF13185">
    <property type="entry name" value="GAF_2"/>
    <property type="match status" value="3"/>
</dbReference>
<dbReference type="SMART" id="SM00065">
    <property type="entry name" value="GAF"/>
    <property type="match status" value="3"/>
</dbReference>
<dbReference type="InterPro" id="IPR029016">
    <property type="entry name" value="GAF-like_dom_sf"/>
</dbReference>